<proteinExistence type="predicted"/>
<reference evidence="1 2" key="1">
    <citation type="submission" date="2020-01" db="EMBL/GenBank/DDBJ databases">
        <title>Draft genome sequence of Aspergillus udagawae IFM 46972.</title>
        <authorList>
            <person name="Takahashi H."/>
            <person name="Yaguchi T."/>
        </authorList>
    </citation>
    <scope>NUCLEOTIDE SEQUENCE [LARGE SCALE GENOMIC DNA]</scope>
    <source>
        <strain evidence="1 2">IFM 46972</strain>
    </source>
</reference>
<comment type="caution">
    <text evidence="1">The sequence shown here is derived from an EMBL/GenBank/DDBJ whole genome shotgun (WGS) entry which is preliminary data.</text>
</comment>
<dbReference type="AlphaFoldDB" id="A0A8H3N413"/>
<protein>
    <submittedName>
        <fullName evidence="1">Uncharacterized protein</fullName>
    </submittedName>
</protein>
<sequence length="269" mass="31520">MDDWNRPSVKFRCNYLDSRTTTWGYLVIRTSYDPALELAWQRTLQKIKDTVYSAIEYELRYPQSWMKLSHQDRIRIQNEGFSSLGLLPPDPAPVDNLKNRFRLSLLEDPAQYRGLSAPQVREKFDEWCMQHTQQLARERGVILDDPLTELGPAPVSTDVCLWIDDEVLRVVDGDIRNEFGEGPYVKAVERRPALSPDYDGWFKVELGYLWMMYGRAFNSGGLDQFLPPKRQKTGERPIWNGSWPFDVEMESLGMDEREMEEYYMKGIED</sequence>
<accession>A0A8H3N413</accession>
<evidence type="ECO:0000313" key="1">
    <source>
        <dbReference type="EMBL" id="GFF22905.1"/>
    </source>
</evidence>
<dbReference type="Proteomes" id="UP000465221">
    <property type="component" value="Unassembled WGS sequence"/>
</dbReference>
<organism evidence="1 2">
    <name type="scientific">Aspergillus udagawae</name>
    <dbReference type="NCBI Taxonomy" id="91492"/>
    <lineage>
        <taxon>Eukaryota</taxon>
        <taxon>Fungi</taxon>
        <taxon>Dikarya</taxon>
        <taxon>Ascomycota</taxon>
        <taxon>Pezizomycotina</taxon>
        <taxon>Eurotiomycetes</taxon>
        <taxon>Eurotiomycetidae</taxon>
        <taxon>Eurotiales</taxon>
        <taxon>Aspergillaceae</taxon>
        <taxon>Aspergillus</taxon>
        <taxon>Aspergillus subgen. Fumigati</taxon>
    </lineage>
</organism>
<dbReference type="EMBL" id="BLKC01000002">
    <property type="protein sequence ID" value="GFF22905.1"/>
    <property type="molecule type" value="Genomic_DNA"/>
</dbReference>
<evidence type="ECO:0000313" key="2">
    <source>
        <dbReference type="Proteomes" id="UP000465221"/>
    </source>
</evidence>
<gene>
    <name evidence="1" type="ORF">IFM46972_00496</name>
</gene>
<name>A0A8H3N413_9EURO</name>